<feature type="transmembrane region" description="Helical" evidence="1">
    <location>
        <begin position="257"/>
        <end position="283"/>
    </location>
</feature>
<name>A0A975RNX4_9BRAD</name>
<feature type="transmembrane region" description="Helical" evidence="1">
    <location>
        <begin position="156"/>
        <end position="174"/>
    </location>
</feature>
<evidence type="ECO:0000313" key="3">
    <source>
        <dbReference type="Proteomes" id="UP000680839"/>
    </source>
</evidence>
<accession>A0A975RNX4</accession>
<dbReference type="Proteomes" id="UP000680839">
    <property type="component" value="Chromosome"/>
</dbReference>
<feature type="transmembrane region" description="Helical" evidence="1">
    <location>
        <begin position="181"/>
        <end position="197"/>
    </location>
</feature>
<keyword evidence="1" id="KW-0812">Transmembrane</keyword>
<feature type="transmembrane region" description="Helical" evidence="1">
    <location>
        <begin position="304"/>
        <end position="325"/>
    </location>
</feature>
<proteinExistence type="predicted"/>
<dbReference type="AlphaFoldDB" id="A0A975RNX4"/>
<keyword evidence="1" id="KW-0472">Membrane</keyword>
<protein>
    <submittedName>
        <fullName evidence="2">Uncharacterized protein</fullName>
    </submittedName>
</protein>
<feature type="transmembrane region" description="Helical" evidence="1">
    <location>
        <begin position="412"/>
        <end position="428"/>
    </location>
</feature>
<keyword evidence="1" id="KW-1133">Transmembrane helix</keyword>
<sequence>MDQLRTTNSTPEPAPDAFDRVTYLGWRKGLATIVAGLAASFVMFGYALVYWRNADMDFMVIYNAFILNDGKPQQYFDHTAYITILSVQLWFKLLHGLDLLDAYTLSNIPPASSPAAFDVAMTSAVRAGRVLAWLTATGCVLIFAGLIRLIIRDWRIALIATFAFAFSGGIAVHSRILRSELLAACPVLFALLILIVIGRRANVVRPFGMALAAGLCVLGLENKVQAFLLVATLPLLILPFGTVSSASIAFWRDPASAWLSAAVAALAAAVAAWAAFPLIAIGFDRILLDAAQFHPLFLGKFGMYQAALLTLVGACMVIFATIWRVSAAETLASMFAVAAGALIACLVLKLEYNTSNVIAVVNPLEKMLIFADAETAHIANDSGFSGKLVLLFKSVASVLARYTFVLHSSPRPTVFLIWLVAPGIVFAWRRGERQTALQALVLLLAAVGIDALGVRRNLKSEYFVFTDPLIILAGAILLDRMSDLRFHKRAYPIIATLVGLHLVVGQAEPVKLVLKRSGPERICEWNLSDLPLLPLPWCKTPG</sequence>
<feature type="transmembrane region" description="Helical" evidence="1">
    <location>
        <begin position="30"/>
        <end position="51"/>
    </location>
</feature>
<dbReference type="EMBL" id="CP076134">
    <property type="protein sequence ID" value="QWG14895.1"/>
    <property type="molecule type" value="Genomic_DNA"/>
</dbReference>
<evidence type="ECO:0000313" key="2">
    <source>
        <dbReference type="EMBL" id="QWG14895.1"/>
    </source>
</evidence>
<feature type="transmembrane region" description="Helical" evidence="1">
    <location>
        <begin position="435"/>
        <end position="454"/>
    </location>
</feature>
<dbReference type="RefSeq" id="WP_215623486.1">
    <property type="nucleotide sequence ID" value="NZ_CP076134.1"/>
</dbReference>
<feature type="transmembrane region" description="Helical" evidence="1">
    <location>
        <begin position="130"/>
        <end position="150"/>
    </location>
</feature>
<feature type="transmembrane region" description="Helical" evidence="1">
    <location>
        <begin position="460"/>
        <end position="478"/>
    </location>
</feature>
<reference evidence="2" key="1">
    <citation type="submission" date="2021-06" db="EMBL/GenBank/DDBJ databases">
        <title>Bradyrhizobium sp. S2-20-1 Genome sequencing.</title>
        <authorList>
            <person name="Jin L."/>
        </authorList>
    </citation>
    <scope>NUCLEOTIDE SEQUENCE</scope>
    <source>
        <strain evidence="2">S2-20-1</strain>
    </source>
</reference>
<feature type="transmembrane region" description="Helical" evidence="1">
    <location>
        <begin position="203"/>
        <end position="220"/>
    </location>
</feature>
<feature type="transmembrane region" description="Helical" evidence="1">
    <location>
        <begin position="227"/>
        <end position="251"/>
    </location>
</feature>
<evidence type="ECO:0000256" key="1">
    <source>
        <dbReference type="SAM" id="Phobius"/>
    </source>
</evidence>
<feature type="transmembrane region" description="Helical" evidence="1">
    <location>
        <begin position="331"/>
        <end position="348"/>
    </location>
</feature>
<organism evidence="2 3">
    <name type="scientific">Bradyrhizobium sediminis</name>
    <dbReference type="NCBI Taxonomy" id="2840469"/>
    <lineage>
        <taxon>Bacteria</taxon>
        <taxon>Pseudomonadati</taxon>
        <taxon>Pseudomonadota</taxon>
        <taxon>Alphaproteobacteria</taxon>
        <taxon>Hyphomicrobiales</taxon>
        <taxon>Nitrobacteraceae</taxon>
        <taxon>Bradyrhizobium</taxon>
    </lineage>
</organism>
<gene>
    <name evidence="2" type="ORF">KMZ29_09675</name>
</gene>